<keyword evidence="2" id="KW-1185">Reference proteome</keyword>
<evidence type="ECO:0000313" key="2">
    <source>
        <dbReference type="Proteomes" id="UP000293547"/>
    </source>
</evidence>
<protein>
    <submittedName>
        <fullName evidence="1">Uncharacterized protein</fullName>
    </submittedName>
</protein>
<evidence type="ECO:0000313" key="1">
    <source>
        <dbReference type="EMBL" id="KAB2101959.1"/>
    </source>
</evidence>
<reference evidence="1 2" key="1">
    <citation type="journal article" date="2019" name="bioRxiv">
        <title>Genomics, evolutionary history and diagnostics of the Alternaria alternata species group including apple and Asian pear pathotypes.</title>
        <authorList>
            <person name="Armitage A.D."/>
            <person name="Cockerton H.M."/>
            <person name="Sreenivasaprasad S."/>
            <person name="Woodhall J.W."/>
            <person name="Lane C.R."/>
            <person name="Harrison R.J."/>
            <person name="Clarkson J.P."/>
        </authorList>
    </citation>
    <scope>NUCLEOTIDE SEQUENCE [LARGE SCALE GENOMIC DNA]</scope>
    <source>
        <strain evidence="1 2">FERA 650</strain>
    </source>
</reference>
<gene>
    <name evidence="1" type="ORF">AG0111_0g9759</name>
</gene>
<accession>A0ACB6FC06</accession>
<sequence>MGYEHTRSPVAKLQSRPTSGVSYGLSLRDSRMVIGMKEGDATGCWEGVQSTGVVEGASEGN</sequence>
<dbReference type="EMBL" id="PDWZ02000010">
    <property type="protein sequence ID" value="KAB2101959.1"/>
    <property type="molecule type" value="Genomic_DNA"/>
</dbReference>
<dbReference type="Proteomes" id="UP000293547">
    <property type="component" value="Unassembled WGS sequence"/>
</dbReference>
<organism evidence="1 2">
    <name type="scientific">Alternaria gaisen</name>
    <dbReference type="NCBI Taxonomy" id="167740"/>
    <lineage>
        <taxon>Eukaryota</taxon>
        <taxon>Fungi</taxon>
        <taxon>Dikarya</taxon>
        <taxon>Ascomycota</taxon>
        <taxon>Pezizomycotina</taxon>
        <taxon>Dothideomycetes</taxon>
        <taxon>Pleosporomycetidae</taxon>
        <taxon>Pleosporales</taxon>
        <taxon>Pleosporineae</taxon>
        <taxon>Pleosporaceae</taxon>
        <taxon>Alternaria</taxon>
        <taxon>Alternaria sect. Alternaria</taxon>
    </lineage>
</organism>
<comment type="caution">
    <text evidence="1">The sequence shown here is derived from an EMBL/GenBank/DDBJ whole genome shotgun (WGS) entry which is preliminary data.</text>
</comment>
<name>A0ACB6FC06_9PLEO</name>
<proteinExistence type="predicted"/>